<dbReference type="EMBL" id="CP042218">
    <property type="protein sequence ID" value="QDW67151.1"/>
    <property type="molecule type" value="Genomic_DNA"/>
</dbReference>
<evidence type="ECO:0000256" key="5">
    <source>
        <dbReference type="HAMAP-Rule" id="MF_00376"/>
    </source>
</evidence>
<comment type="subcellular location">
    <subcellularLocation>
        <location evidence="5">Cytoplasm</location>
    </subcellularLocation>
</comment>
<keyword evidence="4 5" id="KW-0173">Coenzyme A biosynthesis</keyword>
<evidence type="ECO:0000256" key="6">
    <source>
        <dbReference type="NCBIfam" id="TIGR00152"/>
    </source>
</evidence>
<comment type="catalytic activity">
    <reaction evidence="5">
        <text>3'-dephospho-CoA + ATP = ADP + CoA + H(+)</text>
        <dbReference type="Rhea" id="RHEA:18245"/>
        <dbReference type="ChEBI" id="CHEBI:15378"/>
        <dbReference type="ChEBI" id="CHEBI:30616"/>
        <dbReference type="ChEBI" id="CHEBI:57287"/>
        <dbReference type="ChEBI" id="CHEBI:57328"/>
        <dbReference type="ChEBI" id="CHEBI:456216"/>
        <dbReference type="EC" id="2.7.1.24"/>
    </reaction>
</comment>
<feature type="binding site" evidence="5">
    <location>
        <begin position="13"/>
        <end position="18"/>
    </location>
    <ligand>
        <name>ATP</name>
        <dbReference type="ChEBI" id="CHEBI:30616"/>
    </ligand>
</feature>
<dbReference type="EC" id="2.7.1.24" evidence="5 6"/>
<keyword evidence="2 5" id="KW-0547">Nucleotide-binding</keyword>
<evidence type="ECO:0000313" key="8">
    <source>
        <dbReference type="Proteomes" id="UP000316584"/>
    </source>
</evidence>
<protein>
    <recommendedName>
        <fullName evidence="5 6">Dephospho-CoA kinase</fullName>
        <ecNumber evidence="5 6">2.7.1.24</ecNumber>
    </recommendedName>
    <alternativeName>
        <fullName evidence="5">Dephosphocoenzyme A kinase</fullName>
    </alternativeName>
</protein>
<organism evidence="7 8">
    <name type="scientific">Luteimonas granuli</name>
    <dbReference type="NCBI Taxonomy" id="1176533"/>
    <lineage>
        <taxon>Bacteria</taxon>
        <taxon>Pseudomonadati</taxon>
        <taxon>Pseudomonadota</taxon>
        <taxon>Gammaproteobacteria</taxon>
        <taxon>Lysobacterales</taxon>
        <taxon>Lysobacteraceae</taxon>
        <taxon>Luteimonas</taxon>
    </lineage>
</organism>
<accession>A0A518N5F8</accession>
<dbReference type="GO" id="GO:0005524">
    <property type="term" value="F:ATP binding"/>
    <property type="evidence" value="ECO:0007669"/>
    <property type="project" value="UniProtKB-UniRule"/>
</dbReference>
<keyword evidence="5 7" id="KW-0808">Transferase</keyword>
<dbReference type="GO" id="GO:0005737">
    <property type="term" value="C:cytoplasm"/>
    <property type="evidence" value="ECO:0007669"/>
    <property type="project" value="UniProtKB-SubCell"/>
</dbReference>
<dbReference type="Pfam" id="PF01121">
    <property type="entry name" value="CoaE"/>
    <property type="match status" value="1"/>
</dbReference>
<dbReference type="GO" id="GO:0004140">
    <property type="term" value="F:dephospho-CoA kinase activity"/>
    <property type="evidence" value="ECO:0007669"/>
    <property type="project" value="UniProtKB-UniRule"/>
</dbReference>
<keyword evidence="5 7" id="KW-0418">Kinase</keyword>
<dbReference type="GO" id="GO:0015937">
    <property type="term" value="P:coenzyme A biosynthetic process"/>
    <property type="evidence" value="ECO:0007669"/>
    <property type="project" value="UniProtKB-UniRule"/>
</dbReference>
<sequence length="208" mass="22119">MAHYVIALTGGIASGKSEVERRFRALGVHVADADVAAREVVEPGTPGLAEVVAAFGPGVLGADSAMDRAAMRRRVFADDGARRRLEAIIHPRVRAALRADCAAAPGPYAIAAIPLFAEAGRDAYAAWVDRVLVVDVPVEVQLARLLRRDGIDEALAWRMIRAQARREQRLAIADDVIRNDGPLEALDAAVAALHARYLLLAAPPAAAL</sequence>
<keyword evidence="3 5" id="KW-0067">ATP-binding</keyword>
<dbReference type="RefSeq" id="WP_144892570.1">
    <property type="nucleotide sequence ID" value="NZ_CP042218.1"/>
</dbReference>
<dbReference type="KEGG" id="lug:FPZ22_09860"/>
<dbReference type="PROSITE" id="PS51219">
    <property type="entry name" value="DPCK"/>
    <property type="match status" value="1"/>
</dbReference>
<gene>
    <name evidence="5" type="primary">coaE</name>
    <name evidence="7" type="ORF">FPZ22_09860</name>
</gene>
<dbReference type="OrthoDB" id="9812943at2"/>
<proteinExistence type="inferred from homology"/>
<dbReference type="InterPro" id="IPR027417">
    <property type="entry name" value="P-loop_NTPase"/>
</dbReference>
<dbReference type="Proteomes" id="UP000316584">
    <property type="component" value="Chromosome"/>
</dbReference>
<evidence type="ECO:0000313" key="7">
    <source>
        <dbReference type="EMBL" id="QDW67151.1"/>
    </source>
</evidence>
<reference evidence="7 8" key="1">
    <citation type="submission" date="2019-07" db="EMBL/GenBank/DDBJ databases">
        <title>Full genome sequence of Luteimonas sp. Gr-4.</title>
        <authorList>
            <person name="Im W.-T."/>
        </authorList>
    </citation>
    <scope>NUCLEOTIDE SEQUENCE [LARGE SCALE GENOMIC DNA]</scope>
    <source>
        <strain evidence="7 8">Gr-4</strain>
    </source>
</reference>
<dbReference type="UniPathway" id="UPA00241">
    <property type="reaction ID" value="UER00356"/>
</dbReference>
<comment type="pathway">
    <text evidence="5">Cofactor biosynthesis; coenzyme A biosynthesis; CoA from (R)-pantothenate: step 5/5.</text>
</comment>
<dbReference type="InterPro" id="IPR001977">
    <property type="entry name" value="Depp_CoAkinase"/>
</dbReference>
<dbReference type="Gene3D" id="3.40.50.300">
    <property type="entry name" value="P-loop containing nucleotide triphosphate hydrolases"/>
    <property type="match status" value="1"/>
</dbReference>
<keyword evidence="8" id="KW-1185">Reference proteome</keyword>
<evidence type="ECO:0000256" key="2">
    <source>
        <dbReference type="ARBA" id="ARBA00022741"/>
    </source>
</evidence>
<dbReference type="PANTHER" id="PTHR10695">
    <property type="entry name" value="DEPHOSPHO-COA KINASE-RELATED"/>
    <property type="match status" value="1"/>
</dbReference>
<evidence type="ECO:0000256" key="3">
    <source>
        <dbReference type="ARBA" id="ARBA00022840"/>
    </source>
</evidence>
<dbReference type="NCBIfam" id="TIGR00152">
    <property type="entry name" value="dephospho-CoA kinase"/>
    <property type="match status" value="1"/>
</dbReference>
<dbReference type="PANTHER" id="PTHR10695:SF46">
    <property type="entry name" value="BIFUNCTIONAL COENZYME A SYNTHASE-RELATED"/>
    <property type="match status" value="1"/>
</dbReference>
<keyword evidence="5" id="KW-0963">Cytoplasm</keyword>
<evidence type="ECO:0000256" key="1">
    <source>
        <dbReference type="ARBA" id="ARBA00009018"/>
    </source>
</evidence>
<evidence type="ECO:0000256" key="4">
    <source>
        <dbReference type="ARBA" id="ARBA00022993"/>
    </source>
</evidence>
<dbReference type="AlphaFoldDB" id="A0A518N5F8"/>
<dbReference type="CDD" id="cd02022">
    <property type="entry name" value="DPCK"/>
    <property type="match status" value="1"/>
</dbReference>
<comment type="similarity">
    <text evidence="1 5">Belongs to the CoaE family.</text>
</comment>
<dbReference type="SUPFAM" id="SSF52540">
    <property type="entry name" value="P-loop containing nucleoside triphosphate hydrolases"/>
    <property type="match status" value="1"/>
</dbReference>
<name>A0A518N5F8_9GAMM</name>
<dbReference type="HAMAP" id="MF_00376">
    <property type="entry name" value="Dephospho_CoA_kinase"/>
    <property type="match status" value="1"/>
</dbReference>
<comment type="function">
    <text evidence="5">Catalyzes the phosphorylation of the 3'-hydroxyl group of dephosphocoenzyme A to form coenzyme A.</text>
</comment>